<accession>A0ACC5W702</accession>
<gene>
    <name evidence="1" type="ORF">PGIGA_G00011370</name>
</gene>
<comment type="caution">
    <text evidence="1">The sequence shown here is derived from an EMBL/GenBank/DDBJ whole genome shotgun (WGS) entry which is preliminary data.</text>
</comment>
<reference evidence="1 2" key="1">
    <citation type="journal article" date="2022" name="bioRxiv">
        <title>An ancient truncated duplication of the anti-Mullerian hormone receptor type 2 gene is a potential conserved master sex determinant in the Pangasiidae catfish family.</title>
        <authorList>
            <person name="Wen M."/>
            <person name="Pan Q."/>
            <person name="Jouanno E."/>
            <person name="Montfort J."/>
            <person name="Zahm M."/>
            <person name="Cabau C."/>
            <person name="Klopp C."/>
            <person name="Iampietro C."/>
            <person name="Roques C."/>
            <person name="Bouchez O."/>
            <person name="Castinel A."/>
            <person name="Donnadieu C."/>
            <person name="Parrinello H."/>
            <person name="Poncet C."/>
            <person name="Belmonte E."/>
            <person name="Gautier V."/>
            <person name="Avarre J.-C."/>
            <person name="Dugue R."/>
            <person name="Gustiano R."/>
            <person name="Ha T.T.T."/>
            <person name="Campet M."/>
            <person name="Sriphairoj K."/>
            <person name="Ribolli J."/>
            <person name="de Almeida F.L."/>
            <person name="Desvignes T."/>
            <person name="Postlethwait J.H."/>
            <person name="Bucao C.F."/>
            <person name="Robinson-Rechavi M."/>
            <person name="Bobe J."/>
            <person name="Herpin A."/>
            <person name="Guiguen Y."/>
        </authorList>
    </citation>
    <scope>NUCLEOTIDE SEQUENCE [LARGE SCALE GENOMIC DNA]</scope>
    <source>
        <strain evidence="1">YG-Dec2019</strain>
    </source>
</reference>
<keyword evidence="2" id="KW-1185">Reference proteome</keyword>
<name>A0ACC5W702_PANGG</name>
<protein>
    <submittedName>
        <fullName evidence="1">Uncharacterized protein</fullName>
    </submittedName>
</protein>
<dbReference type="Proteomes" id="UP000829447">
    <property type="component" value="Linkage Group LG1"/>
</dbReference>
<sequence length="98" mass="11571">MIGSPSDPEELDQATECLESKFCNSLDKVAPLKRKIIREKKLAPWYSDHTRTLKQTTRKLECKWRQTKSVVFQIAWKESLLSYRKALNHNRNMHTIII</sequence>
<proteinExistence type="predicted"/>
<organism evidence="1 2">
    <name type="scientific">Pangasianodon gigas</name>
    <name type="common">Mekong giant catfish</name>
    <name type="synonym">Pangasius gigas</name>
    <dbReference type="NCBI Taxonomy" id="30993"/>
    <lineage>
        <taxon>Eukaryota</taxon>
        <taxon>Metazoa</taxon>
        <taxon>Chordata</taxon>
        <taxon>Craniata</taxon>
        <taxon>Vertebrata</taxon>
        <taxon>Euteleostomi</taxon>
        <taxon>Actinopterygii</taxon>
        <taxon>Neopterygii</taxon>
        <taxon>Teleostei</taxon>
        <taxon>Ostariophysi</taxon>
        <taxon>Siluriformes</taxon>
        <taxon>Pangasiidae</taxon>
        <taxon>Pangasianodon</taxon>
    </lineage>
</organism>
<dbReference type="EMBL" id="CM040454">
    <property type="protein sequence ID" value="MCI4374857.1"/>
    <property type="molecule type" value="Genomic_DNA"/>
</dbReference>
<evidence type="ECO:0000313" key="2">
    <source>
        <dbReference type="Proteomes" id="UP000829447"/>
    </source>
</evidence>
<evidence type="ECO:0000313" key="1">
    <source>
        <dbReference type="EMBL" id="MCI4374857.1"/>
    </source>
</evidence>